<evidence type="ECO:0000256" key="1">
    <source>
        <dbReference type="ARBA" id="ARBA00006889"/>
    </source>
</evidence>
<reference evidence="3 4" key="1">
    <citation type="journal article" date="2020" name="Mol. Biol. Evol.">
        <title>Interspecific Gene Flow and the Evolution of Specialization in Black and White Rhinoceros.</title>
        <authorList>
            <person name="Moodley Y."/>
            <person name="Westbury M.V."/>
            <person name="Russo I.M."/>
            <person name="Gopalakrishnan S."/>
            <person name="Rakotoarivelo A."/>
            <person name="Olsen R.A."/>
            <person name="Prost S."/>
            <person name="Tunstall T."/>
            <person name="Ryder O.A."/>
            <person name="Dalen L."/>
            <person name="Bruford M.W."/>
        </authorList>
    </citation>
    <scope>NUCLEOTIDE SEQUENCE [LARGE SCALE GENOMIC DNA]</scope>
    <source>
        <strain evidence="3">SBR-YM</strain>
        <tissue evidence="3">Skin</tissue>
    </source>
</reference>
<comment type="similarity">
    <text evidence="1">Belongs to the calycin superfamily. Lipocalin family.</text>
</comment>
<dbReference type="PANTHER" id="PTHR11430:SF65">
    <property type="entry name" value="ODORANT-BINDING PROTEIN 1A-RELATED"/>
    <property type="match status" value="1"/>
</dbReference>
<dbReference type="Proteomes" id="UP000551758">
    <property type="component" value="Unassembled WGS sequence"/>
</dbReference>
<dbReference type="InterPro" id="IPR002345">
    <property type="entry name" value="Lipocalin"/>
</dbReference>
<dbReference type="GO" id="GO:0036094">
    <property type="term" value="F:small molecule binding"/>
    <property type="evidence" value="ECO:0007669"/>
    <property type="project" value="InterPro"/>
</dbReference>
<dbReference type="EMBL" id="JACDTQ010001911">
    <property type="protein sequence ID" value="KAF5920755.1"/>
    <property type="molecule type" value="Genomic_DNA"/>
</dbReference>
<sequence length="442" mass="49593">MEGPLSTKDERACFREEGDAGINGFKILDLSENAMIGYILNVDEEGLVTKIIALLGKGNDINEEDIEKFKELTRQRGIPEENIVNIINIGGMGFSDEESFKSINSHIEKVNGQCTIIHSVATKIEGNVYISDYAGKTIFRILEFSENAIIVCFVNEDEEGLITEIIALFGRENDNNEEDIEKFKELTREKGIPEENTLNIINIVLPLAMFEAKARVGNAESYASPPQLLQKKVHKHQRNEDSAADSCAWSGLCCPGTSAGHRLLTGTRGRLIWEEVLVGQFCADEKGKENSGWMMPEKNSMTTISDGNFAFSFQENGKPFTPHPVTSRRSVRTDRGGLLSEDLILTVRVTQSASRFLSRLTGCAKSTQQWERERKKTVTRSPLPIKVFKKHDTINLIPKTRERSISEEDYQKFKELTEDKGIPKENIEDVITTGSHDRDLMA</sequence>
<dbReference type="InterPro" id="IPR012674">
    <property type="entry name" value="Calycin"/>
</dbReference>
<gene>
    <name evidence="3" type="ORF">HPG69_010289</name>
</gene>
<dbReference type="Gene3D" id="2.40.128.20">
    <property type="match status" value="2"/>
</dbReference>
<organism evidence="3 4">
    <name type="scientific">Diceros bicornis minor</name>
    <name type="common">South-central black rhinoceros</name>
    <dbReference type="NCBI Taxonomy" id="77932"/>
    <lineage>
        <taxon>Eukaryota</taxon>
        <taxon>Metazoa</taxon>
        <taxon>Chordata</taxon>
        <taxon>Craniata</taxon>
        <taxon>Vertebrata</taxon>
        <taxon>Euteleostomi</taxon>
        <taxon>Mammalia</taxon>
        <taxon>Eutheria</taxon>
        <taxon>Laurasiatheria</taxon>
        <taxon>Perissodactyla</taxon>
        <taxon>Rhinocerotidae</taxon>
        <taxon>Diceros</taxon>
    </lineage>
</organism>
<comment type="caution">
    <text evidence="3">The sequence shown here is derived from an EMBL/GenBank/DDBJ whole genome shotgun (WGS) entry which is preliminary data.</text>
</comment>
<dbReference type="InterPro" id="IPR000566">
    <property type="entry name" value="Lipocln_cytosolic_FA-bd_dom"/>
</dbReference>
<protein>
    <recommendedName>
        <fullName evidence="2">Lipocalin/cytosolic fatty-acid binding domain-containing protein</fullName>
    </recommendedName>
</protein>
<dbReference type="PANTHER" id="PTHR11430">
    <property type="entry name" value="LIPOCALIN"/>
    <property type="match status" value="1"/>
</dbReference>
<evidence type="ECO:0000313" key="4">
    <source>
        <dbReference type="Proteomes" id="UP000551758"/>
    </source>
</evidence>
<accession>A0A7J7EY78</accession>
<proteinExistence type="inferred from homology"/>
<keyword evidence="4" id="KW-1185">Reference proteome</keyword>
<dbReference type="Pfam" id="PF00061">
    <property type="entry name" value="Lipocalin"/>
    <property type="match status" value="2"/>
</dbReference>
<dbReference type="SUPFAM" id="SSF50814">
    <property type="entry name" value="Lipocalins"/>
    <property type="match status" value="3"/>
</dbReference>
<evidence type="ECO:0000259" key="2">
    <source>
        <dbReference type="Pfam" id="PF00061"/>
    </source>
</evidence>
<evidence type="ECO:0000313" key="3">
    <source>
        <dbReference type="EMBL" id="KAF5920755.1"/>
    </source>
</evidence>
<feature type="domain" description="Lipocalin/cytosolic fatty-acid binding" evidence="2">
    <location>
        <begin position="106"/>
        <end position="199"/>
    </location>
</feature>
<dbReference type="GO" id="GO:0005615">
    <property type="term" value="C:extracellular space"/>
    <property type="evidence" value="ECO:0007669"/>
    <property type="project" value="TreeGrafter"/>
</dbReference>
<feature type="domain" description="Lipocalin/cytosolic fatty-acid binding" evidence="2">
    <location>
        <begin position="19"/>
        <end position="86"/>
    </location>
</feature>
<name>A0A7J7EY78_DICBM</name>
<dbReference type="GO" id="GO:0005549">
    <property type="term" value="F:odorant binding"/>
    <property type="evidence" value="ECO:0007669"/>
    <property type="project" value="TreeGrafter"/>
</dbReference>
<dbReference type="AlphaFoldDB" id="A0A7J7EY78"/>